<sequence>MSNIFKILLIGLVGIFILTGCRTGATVYNVPTSDISAKKGTTDDQVFKAIRTAGAQLGWIITKVKPGLAEGQLNLRGHSATVEIPYNRTSYAINYKNSSSGLKYDSAKQTIHPNYNGWVQNLNNAIRVQLNNLED</sequence>
<dbReference type="PROSITE" id="PS51257">
    <property type="entry name" value="PROKAR_LIPOPROTEIN"/>
    <property type="match status" value="1"/>
</dbReference>
<evidence type="ECO:0000313" key="1">
    <source>
        <dbReference type="EMBL" id="PRM88878.1"/>
    </source>
</evidence>
<evidence type="ECO:0000313" key="2">
    <source>
        <dbReference type="Proteomes" id="UP000238649"/>
    </source>
</evidence>
<comment type="caution">
    <text evidence="1">The sequence shown here is derived from an EMBL/GenBank/DDBJ whole genome shotgun (WGS) entry which is preliminary data.</text>
</comment>
<dbReference type="RefSeq" id="WP_105912147.1">
    <property type="nucleotide sequence ID" value="NZ_NXGH01000022.1"/>
</dbReference>
<dbReference type="EMBL" id="NXGH01000022">
    <property type="protein sequence ID" value="PRM88878.1"/>
    <property type="molecule type" value="Genomic_DNA"/>
</dbReference>
<organism evidence="1 2">
    <name type="scientific">Aliarcobacter cryaerophilus</name>
    <dbReference type="NCBI Taxonomy" id="28198"/>
    <lineage>
        <taxon>Bacteria</taxon>
        <taxon>Pseudomonadati</taxon>
        <taxon>Campylobacterota</taxon>
        <taxon>Epsilonproteobacteria</taxon>
        <taxon>Campylobacterales</taxon>
        <taxon>Arcobacteraceae</taxon>
        <taxon>Aliarcobacter</taxon>
    </lineage>
</organism>
<accession>A0A2S9SQL4</accession>
<dbReference type="AlphaFoldDB" id="A0A2S9SQL4"/>
<evidence type="ECO:0008006" key="3">
    <source>
        <dbReference type="Google" id="ProtNLM"/>
    </source>
</evidence>
<dbReference type="Proteomes" id="UP000238649">
    <property type="component" value="Unassembled WGS sequence"/>
</dbReference>
<proteinExistence type="predicted"/>
<reference evidence="1 2" key="1">
    <citation type="submission" date="2017-09" db="EMBL/GenBank/DDBJ databases">
        <title>Reassesment of A. cryaerophilus.</title>
        <authorList>
            <person name="Perez-Cataluna A."/>
            <person name="Collado L."/>
            <person name="Salgado O."/>
            <person name="Lefinanco V."/>
            <person name="Figueras M.J."/>
        </authorList>
    </citation>
    <scope>NUCLEOTIDE SEQUENCE [LARGE SCALE GENOMIC DNA]</scope>
    <source>
        <strain evidence="1 2">LMG 9871</strain>
    </source>
</reference>
<protein>
    <recommendedName>
        <fullName evidence="3">Lipoprotein</fullName>
    </recommendedName>
</protein>
<dbReference type="OrthoDB" id="9815328at2"/>
<name>A0A2S9SQL4_9BACT</name>
<gene>
    <name evidence="1" type="ORF">CJ671_07765</name>
</gene>